<dbReference type="PANTHER" id="PTHR11923:SF110">
    <property type="entry name" value="SCAVENGER RECEPTOR CLASS B MEMBER 1"/>
    <property type="match status" value="1"/>
</dbReference>
<accession>A0AAJ6QT29</accession>
<evidence type="ECO:0000313" key="14">
    <source>
        <dbReference type="Proteomes" id="UP000694867"/>
    </source>
</evidence>
<dbReference type="Proteomes" id="UP000694867">
    <property type="component" value="Unplaced"/>
</dbReference>
<keyword evidence="8" id="KW-1015">Disulfide bond</keyword>
<evidence type="ECO:0000256" key="7">
    <source>
        <dbReference type="ARBA" id="ARBA00023136"/>
    </source>
</evidence>
<dbReference type="GeneID" id="100901494"/>
<evidence type="ECO:0000256" key="4">
    <source>
        <dbReference type="ARBA" id="ARBA00022475"/>
    </source>
</evidence>
<keyword evidence="9" id="KW-0675">Receptor</keyword>
<dbReference type="PANTHER" id="PTHR11923">
    <property type="entry name" value="SCAVENGER RECEPTOR CLASS B TYPE-1 SR-B1"/>
    <property type="match status" value="1"/>
</dbReference>
<proteinExistence type="inferred from homology"/>
<comment type="subcellular location">
    <subcellularLocation>
        <location evidence="2">Cell membrane</location>
        <topology evidence="2">Multi-pass membrane protein</topology>
    </subcellularLocation>
    <subcellularLocation>
        <location evidence="1">Membrane</location>
        <location evidence="1">Caveola</location>
        <topology evidence="1">Multi-pass membrane protein</topology>
    </subcellularLocation>
</comment>
<dbReference type="Pfam" id="PF01130">
    <property type="entry name" value="CD36"/>
    <property type="match status" value="1"/>
</dbReference>
<keyword evidence="5 13" id="KW-0812">Transmembrane</keyword>
<dbReference type="KEGG" id="goe:100901494"/>
<keyword evidence="6 13" id="KW-1133">Transmembrane helix</keyword>
<evidence type="ECO:0000256" key="11">
    <source>
        <dbReference type="ARBA" id="ARBA00040821"/>
    </source>
</evidence>
<keyword evidence="10" id="KW-0325">Glycoprotein</keyword>
<evidence type="ECO:0000256" key="8">
    <source>
        <dbReference type="ARBA" id="ARBA00023157"/>
    </source>
</evidence>
<organism evidence="14 15">
    <name type="scientific">Galendromus occidentalis</name>
    <name type="common">western predatory mite</name>
    <dbReference type="NCBI Taxonomy" id="34638"/>
    <lineage>
        <taxon>Eukaryota</taxon>
        <taxon>Metazoa</taxon>
        <taxon>Ecdysozoa</taxon>
        <taxon>Arthropoda</taxon>
        <taxon>Chelicerata</taxon>
        <taxon>Arachnida</taxon>
        <taxon>Acari</taxon>
        <taxon>Parasitiformes</taxon>
        <taxon>Mesostigmata</taxon>
        <taxon>Gamasina</taxon>
        <taxon>Phytoseioidea</taxon>
        <taxon>Phytoseiidae</taxon>
        <taxon>Typhlodrominae</taxon>
        <taxon>Galendromus</taxon>
    </lineage>
</organism>
<dbReference type="PRINTS" id="PR01609">
    <property type="entry name" value="CD36FAMILY"/>
</dbReference>
<evidence type="ECO:0000313" key="15">
    <source>
        <dbReference type="RefSeq" id="XP_003742848.1"/>
    </source>
</evidence>
<dbReference type="GO" id="GO:0005044">
    <property type="term" value="F:scavenger receptor activity"/>
    <property type="evidence" value="ECO:0007669"/>
    <property type="project" value="TreeGrafter"/>
</dbReference>
<evidence type="ECO:0000256" key="12">
    <source>
        <dbReference type="ARBA" id="ARBA00042244"/>
    </source>
</evidence>
<dbReference type="AlphaFoldDB" id="A0AAJ6QT29"/>
<evidence type="ECO:0000256" key="6">
    <source>
        <dbReference type="ARBA" id="ARBA00022989"/>
    </source>
</evidence>
<evidence type="ECO:0000256" key="10">
    <source>
        <dbReference type="ARBA" id="ARBA00023180"/>
    </source>
</evidence>
<keyword evidence="4" id="KW-1003">Cell membrane</keyword>
<reference evidence="15" key="1">
    <citation type="submission" date="2025-08" db="UniProtKB">
        <authorList>
            <consortium name="RefSeq"/>
        </authorList>
    </citation>
    <scope>IDENTIFICATION</scope>
</reference>
<protein>
    <recommendedName>
        <fullName evidence="11">Scavenger receptor class B member 1</fullName>
    </recommendedName>
    <alternativeName>
        <fullName evidence="12">SR-BI</fullName>
    </alternativeName>
</protein>
<gene>
    <name evidence="15" type="primary">LOC100901494</name>
</gene>
<dbReference type="GO" id="GO:0005901">
    <property type="term" value="C:caveola"/>
    <property type="evidence" value="ECO:0007669"/>
    <property type="project" value="UniProtKB-SubCell"/>
</dbReference>
<name>A0AAJ6QT29_9ACAR</name>
<dbReference type="GO" id="GO:0005737">
    <property type="term" value="C:cytoplasm"/>
    <property type="evidence" value="ECO:0007669"/>
    <property type="project" value="TreeGrafter"/>
</dbReference>
<keyword evidence="7 13" id="KW-0472">Membrane</keyword>
<feature type="transmembrane region" description="Helical" evidence="13">
    <location>
        <begin position="20"/>
        <end position="41"/>
    </location>
</feature>
<dbReference type="RefSeq" id="XP_003742848.1">
    <property type="nucleotide sequence ID" value="XM_003742800.2"/>
</dbReference>
<keyword evidence="14" id="KW-1185">Reference proteome</keyword>
<dbReference type="InterPro" id="IPR002159">
    <property type="entry name" value="CD36_fam"/>
</dbReference>
<sequence length="507" mass="58360">MVEAGSPPPDRQRCTPLTKIVVSVCAGLLMCIIGLVSYATFPPILEQQVKANLIIDPANEIYESWEAAPIPIYVKMYLYNYTNHEHILKDGVKPILEQLGPYVYREYRKKEDVSFNDNGTVTYRQVVSYEFLPNLTKGDLDDEVITLNVPIIGAAFRNRLNRADERQVMADGLQEMFAKYNQTVFMKRKVRELLFEGYQDEMMSFAKTLNWSHTDRFAYQIDRNNSNDGLYTVFTGSKGMHNYGSIDNWQGQQKAAGFKTPCNAINGTTGEMWPPYSISADKQLTFFVSHLCRSLSLKFKRDETVKGIKVLRYHIDDKLFDYDVEENKCFCRKTKREYLCPPNGALDINRCQRDAPLVVSLPHFLHSNPSLISAVEGLRPEEDLHEFFMDVEPVMGIPVRVSARMQMNVVVDKFEHFRMFEKFNLQYLPTFWLETSATVNDDMAFKIRLVTEDLASYVTFAASLWIFLGLFAIMCALAFLVSHARKKRKERPSSKKYTAVKLIRAGR</sequence>
<comment type="similarity">
    <text evidence="3">Belongs to the CD36 family.</text>
</comment>
<evidence type="ECO:0000256" key="2">
    <source>
        <dbReference type="ARBA" id="ARBA00004651"/>
    </source>
</evidence>
<evidence type="ECO:0000256" key="13">
    <source>
        <dbReference type="SAM" id="Phobius"/>
    </source>
</evidence>
<evidence type="ECO:0000256" key="5">
    <source>
        <dbReference type="ARBA" id="ARBA00022692"/>
    </source>
</evidence>
<evidence type="ECO:0000256" key="9">
    <source>
        <dbReference type="ARBA" id="ARBA00023170"/>
    </source>
</evidence>
<evidence type="ECO:0000256" key="1">
    <source>
        <dbReference type="ARBA" id="ARBA00004189"/>
    </source>
</evidence>
<feature type="transmembrane region" description="Helical" evidence="13">
    <location>
        <begin position="454"/>
        <end position="481"/>
    </location>
</feature>
<evidence type="ECO:0000256" key="3">
    <source>
        <dbReference type="ARBA" id="ARBA00010532"/>
    </source>
</evidence>